<dbReference type="GO" id="GO:0008289">
    <property type="term" value="F:lipid binding"/>
    <property type="evidence" value="ECO:0007669"/>
    <property type="project" value="InterPro"/>
</dbReference>
<keyword evidence="2" id="KW-0732">Signal</keyword>
<dbReference type="Proteomes" id="UP001454036">
    <property type="component" value="Unassembled WGS sequence"/>
</dbReference>
<dbReference type="PANTHER" id="PTHR33076">
    <property type="entry name" value="NON-SPECIFIC LIPID-TRANSFER PROTEIN 2-RELATED"/>
    <property type="match status" value="1"/>
</dbReference>
<accession>A0AAV3QVJ8</accession>
<evidence type="ECO:0000256" key="2">
    <source>
        <dbReference type="SAM" id="SignalP"/>
    </source>
</evidence>
<organism evidence="3 4">
    <name type="scientific">Lithospermum erythrorhizon</name>
    <name type="common">Purple gromwell</name>
    <name type="synonym">Lithospermum officinale var. erythrorhizon</name>
    <dbReference type="NCBI Taxonomy" id="34254"/>
    <lineage>
        <taxon>Eukaryota</taxon>
        <taxon>Viridiplantae</taxon>
        <taxon>Streptophyta</taxon>
        <taxon>Embryophyta</taxon>
        <taxon>Tracheophyta</taxon>
        <taxon>Spermatophyta</taxon>
        <taxon>Magnoliopsida</taxon>
        <taxon>eudicotyledons</taxon>
        <taxon>Gunneridae</taxon>
        <taxon>Pentapetalae</taxon>
        <taxon>asterids</taxon>
        <taxon>lamiids</taxon>
        <taxon>Boraginales</taxon>
        <taxon>Boraginaceae</taxon>
        <taxon>Boraginoideae</taxon>
        <taxon>Lithospermeae</taxon>
        <taxon>Lithospermum</taxon>
    </lineage>
</organism>
<evidence type="ECO:0000313" key="3">
    <source>
        <dbReference type="EMBL" id="GAA0167663.1"/>
    </source>
</evidence>
<dbReference type="AlphaFoldDB" id="A0AAV3QVJ8"/>
<feature type="signal peptide" evidence="2">
    <location>
        <begin position="1"/>
        <end position="27"/>
    </location>
</feature>
<evidence type="ECO:0008006" key="5">
    <source>
        <dbReference type="Google" id="ProtNLM"/>
    </source>
</evidence>
<dbReference type="SUPFAM" id="SSF47699">
    <property type="entry name" value="Bifunctional inhibitor/lipid-transfer protein/seed storage 2S albumin"/>
    <property type="match status" value="1"/>
</dbReference>
<proteinExistence type="inferred from homology"/>
<dbReference type="InterPro" id="IPR000528">
    <property type="entry name" value="Plant_nsLTP"/>
</dbReference>
<gene>
    <name evidence="3" type="ORF">LIER_22543</name>
</gene>
<comment type="similarity">
    <text evidence="1">Belongs to the plant LTP family.</text>
</comment>
<sequence length="115" mass="12601">MDFSSRNFVGFFLVLTIFVLVSSPSSAQNLGIWKVAFCTDYVYNGGEVPAVCCDGIDAFVGPADTTILRQFVCETFKFVARFPGILLDSLQTLPEKCGQKLDFQISPVVDCSKVV</sequence>
<comment type="caution">
    <text evidence="3">The sequence shown here is derived from an EMBL/GenBank/DDBJ whole genome shotgun (WGS) entry which is preliminary data.</text>
</comment>
<dbReference type="InterPro" id="IPR036312">
    <property type="entry name" value="Bifun_inhib/LTP/seed_sf"/>
</dbReference>
<name>A0AAV3QVJ8_LITER</name>
<dbReference type="PRINTS" id="PR00382">
    <property type="entry name" value="LIPIDTRNSFER"/>
</dbReference>
<feature type="chain" id="PRO_5043349015" description="Bifunctional inhibitor/plant lipid transfer protein/seed storage helical domain-containing protein" evidence="2">
    <location>
        <begin position="28"/>
        <end position="115"/>
    </location>
</feature>
<dbReference type="EMBL" id="BAABME010006176">
    <property type="protein sequence ID" value="GAA0167663.1"/>
    <property type="molecule type" value="Genomic_DNA"/>
</dbReference>
<evidence type="ECO:0000313" key="4">
    <source>
        <dbReference type="Proteomes" id="UP001454036"/>
    </source>
</evidence>
<evidence type="ECO:0000256" key="1">
    <source>
        <dbReference type="ARBA" id="ARBA00009748"/>
    </source>
</evidence>
<protein>
    <recommendedName>
        <fullName evidence="5">Bifunctional inhibitor/plant lipid transfer protein/seed storage helical domain-containing protein</fullName>
    </recommendedName>
</protein>
<dbReference type="GO" id="GO:0006869">
    <property type="term" value="P:lipid transport"/>
    <property type="evidence" value="ECO:0007669"/>
    <property type="project" value="InterPro"/>
</dbReference>
<reference evidence="3 4" key="1">
    <citation type="submission" date="2024-01" db="EMBL/GenBank/DDBJ databases">
        <title>The complete chloroplast genome sequence of Lithospermum erythrorhizon: insights into the phylogenetic relationship among Boraginaceae species and the maternal lineages of purple gromwells.</title>
        <authorList>
            <person name="Okada T."/>
            <person name="Watanabe K."/>
        </authorList>
    </citation>
    <scope>NUCLEOTIDE SEQUENCE [LARGE SCALE GENOMIC DNA]</scope>
</reference>
<dbReference type="Gene3D" id="1.10.110.10">
    <property type="entry name" value="Plant lipid-transfer and hydrophobic proteins"/>
    <property type="match status" value="1"/>
</dbReference>
<keyword evidence="4" id="KW-1185">Reference proteome</keyword>